<feature type="domain" description="General stress protein FMN-binding split barrel" evidence="1">
    <location>
        <begin position="4"/>
        <end position="150"/>
    </location>
</feature>
<protein>
    <submittedName>
        <fullName evidence="2">General stress protein 26</fullName>
    </submittedName>
</protein>
<dbReference type="Pfam" id="PF16242">
    <property type="entry name" value="Pyrid_ox_like"/>
    <property type="match status" value="1"/>
</dbReference>
<proteinExistence type="predicted"/>
<name>A0A286GHR3_9ACTN</name>
<dbReference type="InterPro" id="IPR052917">
    <property type="entry name" value="Stress-Dev_Protein"/>
</dbReference>
<dbReference type="RefSeq" id="WP_097182810.1">
    <property type="nucleotide sequence ID" value="NZ_OCNK01000001.1"/>
</dbReference>
<evidence type="ECO:0000313" key="3">
    <source>
        <dbReference type="Proteomes" id="UP000219482"/>
    </source>
</evidence>
<dbReference type="SUPFAM" id="SSF50475">
    <property type="entry name" value="FMN-binding split barrel"/>
    <property type="match status" value="1"/>
</dbReference>
<dbReference type="AlphaFoldDB" id="A0A286GHR3"/>
<dbReference type="OrthoDB" id="1432662at2"/>
<evidence type="ECO:0000313" key="2">
    <source>
        <dbReference type="EMBL" id="SOD95077.1"/>
    </source>
</evidence>
<dbReference type="PANTHER" id="PTHR34818:SF1">
    <property type="entry name" value="PROTEIN BLI-3"/>
    <property type="match status" value="1"/>
</dbReference>
<keyword evidence="3" id="KW-1185">Reference proteome</keyword>
<dbReference type="Gene3D" id="2.30.110.10">
    <property type="entry name" value="Electron Transport, Fmn-binding Protein, Chain A"/>
    <property type="match status" value="1"/>
</dbReference>
<organism evidence="2 3">
    <name type="scientific">Blastococcus haudaquaticus</name>
    <dbReference type="NCBI Taxonomy" id="1938745"/>
    <lineage>
        <taxon>Bacteria</taxon>
        <taxon>Bacillati</taxon>
        <taxon>Actinomycetota</taxon>
        <taxon>Actinomycetes</taxon>
        <taxon>Geodermatophilales</taxon>
        <taxon>Geodermatophilaceae</taxon>
        <taxon>Blastococcus</taxon>
    </lineage>
</organism>
<dbReference type="InterPro" id="IPR012349">
    <property type="entry name" value="Split_barrel_FMN-bd"/>
</dbReference>
<dbReference type="InterPro" id="IPR038725">
    <property type="entry name" value="YdaG_split_barrel_FMN-bd"/>
</dbReference>
<accession>A0A286GHR3</accession>
<dbReference type="EMBL" id="OCNK01000001">
    <property type="protein sequence ID" value="SOD95077.1"/>
    <property type="molecule type" value="Genomic_DNA"/>
</dbReference>
<dbReference type="PANTHER" id="PTHR34818">
    <property type="entry name" value="PROTEIN BLI-3"/>
    <property type="match status" value="1"/>
</dbReference>
<dbReference type="Proteomes" id="UP000219482">
    <property type="component" value="Unassembled WGS sequence"/>
</dbReference>
<sequence length="160" mass="17536">MSDDQTRKVAELLKGERFGFLTTITMDGRLTSRPMTLQEVEFDGDLWFFAERDSTPVEHITASPEVNVGVGSGGTWVSLTGDAEVVEDTAKKRELWNSAVEAWFPQGPDDASVVLLKVHADSAEYWDAPGGRLATAFSFVKAKVTGERIDSGENEKVDLP</sequence>
<evidence type="ECO:0000259" key="1">
    <source>
        <dbReference type="Pfam" id="PF16242"/>
    </source>
</evidence>
<gene>
    <name evidence="2" type="ORF">SAMN06272739_1090</name>
</gene>
<reference evidence="3" key="1">
    <citation type="submission" date="2017-09" db="EMBL/GenBank/DDBJ databases">
        <authorList>
            <person name="Varghese N."/>
            <person name="Submissions S."/>
        </authorList>
    </citation>
    <scope>NUCLEOTIDE SEQUENCE [LARGE SCALE GENOMIC DNA]</scope>
    <source>
        <strain evidence="3">DSM 44270</strain>
    </source>
</reference>